<proteinExistence type="predicted"/>
<keyword evidence="1" id="KW-0732">Signal</keyword>
<dbReference type="KEGG" id="poj:PtoMrB4_48500"/>
<evidence type="ECO:0000313" key="3">
    <source>
        <dbReference type="Proteomes" id="UP000501237"/>
    </source>
</evidence>
<sequence length="98" mass="10873">MIRRLLPLLALPFAVASLDASAATFRCGSALVSEGDRAVEVLRKCGEPAARNLIGYSETRNGRQEMQVEEWVYGPVNGMYYYLDFIGGRLSTVESKRN</sequence>
<feature type="signal peptide" evidence="1">
    <location>
        <begin position="1"/>
        <end position="22"/>
    </location>
</feature>
<dbReference type="RefSeq" id="WP_172434693.1">
    <property type="nucleotide sequence ID" value="NZ_AP022642.1"/>
</dbReference>
<reference evidence="2 3" key="1">
    <citation type="journal article" date="2020" name="Microbiol. Resour. Announc.">
        <title>Complete genome sequence of Pseudomonas otitidis strain MrB4, isolated from Lake Biwa in Japan.</title>
        <authorList>
            <person name="Miyazaki K."/>
            <person name="Hase E."/>
            <person name="Maruya T."/>
        </authorList>
    </citation>
    <scope>NUCLEOTIDE SEQUENCE [LARGE SCALE GENOMIC DNA]</scope>
    <source>
        <strain evidence="2 3">MrB4</strain>
    </source>
</reference>
<dbReference type="GeneID" id="57400075"/>
<feature type="chain" id="PRO_5025594516" description="DUF2845 domain-containing protein" evidence="1">
    <location>
        <begin position="23"/>
        <end position="98"/>
    </location>
</feature>
<gene>
    <name evidence="2" type="ORF">PtoMrB4_48500</name>
</gene>
<dbReference type="InterPro" id="IPR021268">
    <property type="entry name" value="DUF2845"/>
</dbReference>
<evidence type="ECO:0008006" key="4">
    <source>
        <dbReference type="Google" id="ProtNLM"/>
    </source>
</evidence>
<organism evidence="2 3">
    <name type="scientific">Metapseudomonas otitidis</name>
    <dbReference type="NCBI Taxonomy" id="319939"/>
    <lineage>
        <taxon>Bacteria</taxon>
        <taxon>Pseudomonadati</taxon>
        <taxon>Pseudomonadota</taxon>
        <taxon>Gammaproteobacteria</taxon>
        <taxon>Pseudomonadales</taxon>
        <taxon>Pseudomonadaceae</taxon>
        <taxon>Metapseudomonas</taxon>
    </lineage>
</organism>
<evidence type="ECO:0000256" key="1">
    <source>
        <dbReference type="SAM" id="SignalP"/>
    </source>
</evidence>
<accession>A0A679GJB3</accession>
<dbReference type="Proteomes" id="UP000501237">
    <property type="component" value="Chromosome"/>
</dbReference>
<dbReference type="Pfam" id="PF11006">
    <property type="entry name" value="DUF2845"/>
    <property type="match status" value="1"/>
</dbReference>
<dbReference type="EMBL" id="AP022642">
    <property type="protein sequence ID" value="BCA30873.1"/>
    <property type="molecule type" value="Genomic_DNA"/>
</dbReference>
<name>A0A679GJB3_9GAMM</name>
<evidence type="ECO:0000313" key="2">
    <source>
        <dbReference type="EMBL" id="BCA30873.1"/>
    </source>
</evidence>
<dbReference type="AlphaFoldDB" id="A0A679GJB3"/>
<protein>
    <recommendedName>
        <fullName evidence="4">DUF2845 domain-containing protein</fullName>
    </recommendedName>
</protein>